<gene>
    <name evidence="1" type="ORF">VNO77_03844</name>
</gene>
<protein>
    <submittedName>
        <fullName evidence="1">Uncharacterized protein</fullName>
    </submittedName>
</protein>
<proteinExistence type="predicted"/>
<accession>A0AAN9N0L3</accession>
<sequence>MVMPTLHQDAHIHLLKNLKLSKLLGAVIFVNLLIWEECDVDKAKGPKVLEFEGVNGFEMSPLSSFPCLIFVCLTKSSGFGPKMSEDNVGFHSRLLWYPTPLLHTLLMHPHKSEA</sequence>
<evidence type="ECO:0000313" key="1">
    <source>
        <dbReference type="EMBL" id="KAK7361762.1"/>
    </source>
</evidence>
<comment type="caution">
    <text evidence="1">The sequence shown here is derived from an EMBL/GenBank/DDBJ whole genome shotgun (WGS) entry which is preliminary data.</text>
</comment>
<organism evidence="1 2">
    <name type="scientific">Canavalia gladiata</name>
    <name type="common">Sword bean</name>
    <name type="synonym">Dolichos gladiatus</name>
    <dbReference type="NCBI Taxonomy" id="3824"/>
    <lineage>
        <taxon>Eukaryota</taxon>
        <taxon>Viridiplantae</taxon>
        <taxon>Streptophyta</taxon>
        <taxon>Embryophyta</taxon>
        <taxon>Tracheophyta</taxon>
        <taxon>Spermatophyta</taxon>
        <taxon>Magnoliopsida</taxon>
        <taxon>eudicotyledons</taxon>
        <taxon>Gunneridae</taxon>
        <taxon>Pentapetalae</taxon>
        <taxon>rosids</taxon>
        <taxon>fabids</taxon>
        <taxon>Fabales</taxon>
        <taxon>Fabaceae</taxon>
        <taxon>Papilionoideae</taxon>
        <taxon>50 kb inversion clade</taxon>
        <taxon>NPAAA clade</taxon>
        <taxon>indigoferoid/millettioid clade</taxon>
        <taxon>Phaseoleae</taxon>
        <taxon>Canavalia</taxon>
    </lineage>
</organism>
<dbReference type="AlphaFoldDB" id="A0AAN9N0L3"/>
<name>A0AAN9N0L3_CANGL</name>
<evidence type="ECO:0000313" key="2">
    <source>
        <dbReference type="Proteomes" id="UP001367508"/>
    </source>
</evidence>
<dbReference type="EMBL" id="JAYMYQ010000001">
    <property type="protein sequence ID" value="KAK7361762.1"/>
    <property type="molecule type" value="Genomic_DNA"/>
</dbReference>
<keyword evidence="2" id="KW-1185">Reference proteome</keyword>
<dbReference type="Proteomes" id="UP001367508">
    <property type="component" value="Unassembled WGS sequence"/>
</dbReference>
<reference evidence="1 2" key="1">
    <citation type="submission" date="2024-01" db="EMBL/GenBank/DDBJ databases">
        <title>The genomes of 5 underutilized Papilionoideae crops provide insights into root nodulation and disease resistanc.</title>
        <authorList>
            <person name="Jiang F."/>
        </authorList>
    </citation>
    <scope>NUCLEOTIDE SEQUENCE [LARGE SCALE GENOMIC DNA]</scope>
    <source>
        <strain evidence="1">LVBAO_FW01</strain>
        <tissue evidence="1">Leaves</tissue>
    </source>
</reference>